<sequence>MTFMHHLTFFFRIKRKLVQIIMLRLNPIKFAIYGIKLGKRACIYNHVYLHVHPKSNVTIGDSFTMTSGDNFNPLCRNIKGCIYLEREDTIIKIGNHVGMSSTCLWAKREIVIDDYVNIGGDCIIMDSDAHNLDWRVRDSGEMFDTKTTMDVHTAVCKPIHICSHVLIGARTIVLKGVTIGRGSVIAAGSVVTKSIPENVIAGGNPCRIIKEINTSCNPR</sequence>
<keyword evidence="4" id="KW-0012">Acyltransferase</keyword>
<reference evidence="5 6" key="1">
    <citation type="submission" date="2011-12" db="EMBL/GenBank/DDBJ databases">
        <title>The Genome Sequence of Prevotella maculosa OT 289.</title>
        <authorList>
            <consortium name="The Broad Institute Genome Sequencing Platform"/>
            <person name="Earl A."/>
            <person name="Ward D."/>
            <person name="Feldgarden M."/>
            <person name="Gevers D."/>
            <person name="Izard J."/>
            <person name="Blanton J.M."/>
            <person name="Mathney J."/>
            <person name="Tanner A.C."/>
            <person name="Dewhirst F.E."/>
            <person name="Young S.K."/>
            <person name="Zeng Q."/>
            <person name="Gargeya S."/>
            <person name="Fitzgerald M."/>
            <person name="Haas B."/>
            <person name="Abouelleil A."/>
            <person name="Alvarado L."/>
            <person name="Arachchi H.M."/>
            <person name="Berlin A."/>
            <person name="Chapman S.B."/>
            <person name="Gearin G."/>
            <person name="Goldberg J."/>
            <person name="Griggs A."/>
            <person name="Gujja S."/>
            <person name="Hansen M."/>
            <person name="Heiman D."/>
            <person name="Howarth C."/>
            <person name="Larimer J."/>
            <person name="Lui A."/>
            <person name="MacDonald P.J.P."/>
            <person name="McCowen C."/>
            <person name="Montmayeur A."/>
            <person name="Murphy C."/>
            <person name="Neiman D."/>
            <person name="Pearson M."/>
            <person name="Priest M."/>
            <person name="Roberts A."/>
            <person name="Saif S."/>
            <person name="Shea T."/>
            <person name="Sisk P."/>
            <person name="Stolte C."/>
            <person name="Sykes S."/>
            <person name="Wortman J."/>
            <person name="Nusbaum C."/>
            <person name="Birren B."/>
        </authorList>
    </citation>
    <scope>NUCLEOTIDE SEQUENCE [LARGE SCALE GENOMIC DNA]</scope>
    <source>
        <strain evidence="5 6">OT 289</strain>
    </source>
</reference>
<keyword evidence="2" id="KW-0808">Transferase</keyword>
<organism evidence="5 6">
    <name type="scientific">Segatella maculosa OT 289</name>
    <dbReference type="NCBI Taxonomy" id="999422"/>
    <lineage>
        <taxon>Bacteria</taxon>
        <taxon>Pseudomonadati</taxon>
        <taxon>Bacteroidota</taxon>
        <taxon>Bacteroidia</taxon>
        <taxon>Bacteroidales</taxon>
        <taxon>Prevotellaceae</taxon>
        <taxon>Segatella</taxon>
    </lineage>
</organism>
<dbReference type="InterPro" id="IPR051159">
    <property type="entry name" value="Hexapeptide_acetyltransf"/>
</dbReference>
<keyword evidence="3" id="KW-0677">Repeat</keyword>
<evidence type="ECO:0000256" key="4">
    <source>
        <dbReference type="ARBA" id="ARBA00023315"/>
    </source>
</evidence>
<dbReference type="InterPro" id="IPR001451">
    <property type="entry name" value="Hexapep"/>
</dbReference>
<dbReference type="PATRIC" id="fig|999422.3.peg.440"/>
<dbReference type="SUPFAM" id="SSF51161">
    <property type="entry name" value="Trimeric LpxA-like enzymes"/>
    <property type="match status" value="2"/>
</dbReference>
<dbReference type="AlphaFoldDB" id="H1HJU8"/>
<dbReference type="PANTHER" id="PTHR23416">
    <property type="entry name" value="SIALIC ACID SYNTHASE-RELATED"/>
    <property type="match status" value="1"/>
</dbReference>
<comment type="caution">
    <text evidence="5">The sequence shown here is derived from an EMBL/GenBank/DDBJ whole genome shotgun (WGS) entry which is preliminary data.</text>
</comment>
<dbReference type="HOGENOM" id="CLU_051638_7_1_10"/>
<proteinExistence type="inferred from homology"/>
<dbReference type="EMBL" id="AGEK01000014">
    <property type="protein sequence ID" value="EHO73868.1"/>
    <property type="molecule type" value="Genomic_DNA"/>
</dbReference>
<evidence type="ECO:0000256" key="1">
    <source>
        <dbReference type="ARBA" id="ARBA00007274"/>
    </source>
</evidence>
<comment type="similarity">
    <text evidence="1">Belongs to the transferase hexapeptide repeat family.</text>
</comment>
<dbReference type="Proteomes" id="UP000003167">
    <property type="component" value="Unassembled WGS sequence"/>
</dbReference>
<accession>H1HJU8</accession>
<dbReference type="InterPro" id="IPR011004">
    <property type="entry name" value="Trimer_LpxA-like_sf"/>
</dbReference>
<dbReference type="Pfam" id="PF00132">
    <property type="entry name" value="Hexapep"/>
    <property type="match status" value="1"/>
</dbReference>
<dbReference type="InterPro" id="IPR018357">
    <property type="entry name" value="Hexapep_transf_CS"/>
</dbReference>
<protein>
    <recommendedName>
        <fullName evidence="7">Acyltransferase</fullName>
    </recommendedName>
</protein>
<dbReference type="STRING" id="999422.HMPREF9944_00442"/>
<evidence type="ECO:0008006" key="7">
    <source>
        <dbReference type="Google" id="ProtNLM"/>
    </source>
</evidence>
<keyword evidence="6" id="KW-1185">Reference proteome</keyword>
<evidence type="ECO:0000313" key="5">
    <source>
        <dbReference type="EMBL" id="EHO73868.1"/>
    </source>
</evidence>
<name>H1HJU8_9BACT</name>
<dbReference type="PANTHER" id="PTHR23416:SF23">
    <property type="entry name" value="ACETYLTRANSFERASE C18B11.09C-RELATED"/>
    <property type="match status" value="1"/>
</dbReference>
<dbReference type="Gene3D" id="2.160.10.10">
    <property type="entry name" value="Hexapeptide repeat proteins"/>
    <property type="match status" value="1"/>
</dbReference>
<evidence type="ECO:0000313" key="6">
    <source>
        <dbReference type="Proteomes" id="UP000003167"/>
    </source>
</evidence>
<dbReference type="PROSITE" id="PS00101">
    <property type="entry name" value="HEXAPEP_TRANSFERASES"/>
    <property type="match status" value="1"/>
</dbReference>
<gene>
    <name evidence="5" type="ORF">HMPREF9944_00442</name>
</gene>
<evidence type="ECO:0000256" key="3">
    <source>
        <dbReference type="ARBA" id="ARBA00022737"/>
    </source>
</evidence>
<dbReference type="GO" id="GO:0008374">
    <property type="term" value="F:O-acyltransferase activity"/>
    <property type="evidence" value="ECO:0007669"/>
    <property type="project" value="TreeGrafter"/>
</dbReference>
<dbReference type="CDD" id="cd04647">
    <property type="entry name" value="LbH_MAT_like"/>
    <property type="match status" value="1"/>
</dbReference>
<evidence type="ECO:0000256" key="2">
    <source>
        <dbReference type="ARBA" id="ARBA00022679"/>
    </source>
</evidence>
<dbReference type="GO" id="GO:0005829">
    <property type="term" value="C:cytosol"/>
    <property type="evidence" value="ECO:0007669"/>
    <property type="project" value="TreeGrafter"/>
</dbReference>